<dbReference type="GO" id="GO:0009063">
    <property type="term" value="P:amino acid catabolic process"/>
    <property type="evidence" value="ECO:0007669"/>
    <property type="project" value="InterPro"/>
</dbReference>
<protein>
    <submittedName>
        <fullName evidence="5">Galactonate dehydratase</fullName>
    </submittedName>
</protein>
<dbReference type="CDD" id="cd03325">
    <property type="entry name" value="D-galactonate_dehydratase"/>
    <property type="match status" value="1"/>
</dbReference>
<dbReference type="Gene3D" id="3.20.20.120">
    <property type="entry name" value="Enolase-like C-terminal domain"/>
    <property type="match status" value="1"/>
</dbReference>
<dbReference type="SUPFAM" id="SSF51604">
    <property type="entry name" value="Enolase C-terminal domain-like"/>
    <property type="match status" value="1"/>
</dbReference>
<dbReference type="InterPro" id="IPR013341">
    <property type="entry name" value="Mandelate_racemase_N_dom"/>
</dbReference>
<dbReference type="PANTHER" id="PTHR48080:SF2">
    <property type="entry name" value="D-GALACTONATE DEHYDRATASE"/>
    <property type="match status" value="1"/>
</dbReference>
<keyword evidence="1" id="KW-0479">Metal-binding</keyword>
<dbReference type="RefSeq" id="WP_116189433.1">
    <property type="nucleotide sequence ID" value="NZ_QTTN01000013.1"/>
</dbReference>
<dbReference type="Pfam" id="PF13378">
    <property type="entry name" value="MR_MLE_C"/>
    <property type="match status" value="1"/>
</dbReference>
<keyword evidence="6" id="KW-1185">Reference proteome</keyword>
<dbReference type="SMART" id="SM00922">
    <property type="entry name" value="MR_MLE"/>
    <property type="match status" value="1"/>
</dbReference>
<comment type="caution">
    <text evidence="5">The sequence shown here is derived from an EMBL/GenBank/DDBJ whole genome shotgun (WGS) entry which is preliminary data.</text>
</comment>
<gene>
    <name evidence="5" type="ORF">A8990_11339</name>
</gene>
<dbReference type="SFLD" id="SFLDG00179">
    <property type="entry name" value="mandelate_racemase"/>
    <property type="match status" value="1"/>
</dbReference>
<dbReference type="InterPro" id="IPR023592">
    <property type="entry name" value="Galactonate_deHydtase"/>
</dbReference>
<proteinExistence type="predicted"/>
<dbReference type="SUPFAM" id="SSF54826">
    <property type="entry name" value="Enolase N-terminal domain-like"/>
    <property type="match status" value="1"/>
</dbReference>
<dbReference type="OrthoDB" id="9775391at2"/>
<evidence type="ECO:0000313" key="6">
    <source>
        <dbReference type="Proteomes" id="UP000256304"/>
    </source>
</evidence>
<dbReference type="GO" id="GO:0034194">
    <property type="term" value="P:D-galactonate catabolic process"/>
    <property type="evidence" value="ECO:0007669"/>
    <property type="project" value="InterPro"/>
</dbReference>
<dbReference type="Gene3D" id="3.30.390.10">
    <property type="entry name" value="Enolase-like, N-terminal domain"/>
    <property type="match status" value="1"/>
</dbReference>
<dbReference type="InterPro" id="IPR029017">
    <property type="entry name" value="Enolase-like_N"/>
</dbReference>
<dbReference type="GO" id="GO:0046872">
    <property type="term" value="F:metal ion binding"/>
    <property type="evidence" value="ECO:0007669"/>
    <property type="project" value="UniProtKB-KW"/>
</dbReference>
<dbReference type="InterPro" id="IPR036849">
    <property type="entry name" value="Enolase-like_C_sf"/>
</dbReference>
<dbReference type="PANTHER" id="PTHR48080">
    <property type="entry name" value="D-GALACTONATE DEHYDRATASE-RELATED"/>
    <property type="match status" value="1"/>
</dbReference>
<evidence type="ECO:0000256" key="3">
    <source>
        <dbReference type="ARBA" id="ARBA00023239"/>
    </source>
</evidence>
<evidence type="ECO:0000313" key="5">
    <source>
        <dbReference type="EMBL" id="REE85121.1"/>
    </source>
</evidence>
<feature type="domain" description="Mandelate racemase/muconate lactonizing enzyme C-terminal" evidence="4">
    <location>
        <begin position="125"/>
        <end position="230"/>
    </location>
</feature>
<evidence type="ECO:0000259" key="4">
    <source>
        <dbReference type="SMART" id="SM00922"/>
    </source>
</evidence>
<keyword evidence="3" id="KW-0456">Lyase</keyword>
<sequence length="377" mass="41855">MKITDMKLYHVKPRWLFLKIETDEGIVGWGEPIVEGRALTVATAIEELKRYLIGEDPLRIEHHWQIMYRGTFYRGGPVLVSAISGIEQALWDIKGKFYNLPVYEMLGGRVRDKIRMYCHCGGETPEQFAENAKKRVAAGFDAIKTGVDAPVRNVDSLAFVESQVNKFAAAREAVGSGVDIAIDFHGRVSPAMAIRLAAALEPYYPMFIEEPCLPENVDQLLRVAQSTSIPIATGERLFTRWGFREALEKGAVAIVQPDLCHAGGIFEGRKIAAMAETYYASIAPHNPLGPISLASCLQLDACTPNFLIQEHPSMMEKWDLGEGYLKKPFEVIDGHVAIPQGPGLGIEINEEALIERSFGGDWDTPRLAYDDGSFAEW</sequence>
<keyword evidence="2" id="KW-0460">Magnesium</keyword>
<dbReference type="InterPro" id="IPR018110">
    <property type="entry name" value="Mandel_Rmase/mucon_lact_enz_CS"/>
</dbReference>
<dbReference type="AlphaFoldDB" id="A0A3D9S4K0"/>
<dbReference type="Pfam" id="PF02746">
    <property type="entry name" value="MR_MLE_N"/>
    <property type="match status" value="1"/>
</dbReference>
<dbReference type="InterPro" id="IPR034593">
    <property type="entry name" value="DgoD-like"/>
</dbReference>
<dbReference type="SFLD" id="SFLDS00001">
    <property type="entry name" value="Enolase"/>
    <property type="match status" value="1"/>
</dbReference>
<dbReference type="InterPro" id="IPR029065">
    <property type="entry name" value="Enolase_C-like"/>
</dbReference>
<dbReference type="InterPro" id="IPR013342">
    <property type="entry name" value="Mandelate_racemase_C"/>
</dbReference>
<accession>A0A3D9S4K0</accession>
<dbReference type="PROSITE" id="PS00909">
    <property type="entry name" value="MR_MLE_2"/>
    <property type="match status" value="1"/>
</dbReference>
<dbReference type="Proteomes" id="UP000256304">
    <property type="component" value="Unassembled WGS sequence"/>
</dbReference>
<reference evidence="5 6" key="1">
    <citation type="submission" date="2018-08" db="EMBL/GenBank/DDBJ databases">
        <title>Genomic Encyclopedia of Type Strains, Phase III (KMG-III): the genomes of soil and plant-associated and newly described type strains.</title>
        <authorList>
            <person name="Whitman W."/>
        </authorList>
    </citation>
    <scope>NUCLEOTIDE SEQUENCE [LARGE SCALE GENOMIC DNA]</scope>
    <source>
        <strain evidence="5 6">CGMCC 1.10966</strain>
    </source>
</reference>
<dbReference type="EMBL" id="QTTN01000013">
    <property type="protein sequence ID" value="REE85121.1"/>
    <property type="molecule type" value="Genomic_DNA"/>
</dbReference>
<dbReference type="GO" id="GO:0008869">
    <property type="term" value="F:galactonate dehydratase activity"/>
    <property type="evidence" value="ECO:0007669"/>
    <property type="project" value="InterPro"/>
</dbReference>
<name>A0A3D9S4K0_9BACL</name>
<evidence type="ECO:0000256" key="1">
    <source>
        <dbReference type="ARBA" id="ARBA00022723"/>
    </source>
</evidence>
<evidence type="ECO:0000256" key="2">
    <source>
        <dbReference type="ARBA" id="ARBA00022842"/>
    </source>
</evidence>
<dbReference type="NCBIfam" id="NF010624">
    <property type="entry name" value="PRK14017.1"/>
    <property type="match status" value="1"/>
</dbReference>
<organism evidence="5 6">
    <name type="scientific">Paenibacillus taihuensis</name>
    <dbReference type="NCBI Taxonomy" id="1156355"/>
    <lineage>
        <taxon>Bacteria</taxon>
        <taxon>Bacillati</taxon>
        <taxon>Bacillota</taxon>
        <taxon>Bacilli</taxon>
        <taxon>Bacillales</taxon>
        <taxon>Paenibacillaceae</taxon>
        <taxon>Paenibacillus</taxon>
    </lineage>
</organism>